<reference evidence="4" key="1">
    <citation type="submission" date="2025-08" db="UniProtKB">
        <authorList>
            <consortium name="Ensembl"/>
        </authorList>
    </citation>
    <scope>IDENTIFICATION</scope>
</reference>
<dbReference type="Gene3D" id="3.30.420.10">
    <property type="entry name" value="Ribonuclease H-like superfamily/Ribonuclease H"/>
    <property type="match status" value="1"/>
</dbReference>
<dbReference type="InterPro" id="IPR041588">
    <property type="entry name" value="Integrase_H2C2"/>
</dbReference>
<dbReference type="GO" id="GO:0003676">
    <property type="term" value="F:nucleic acid binding"/>
    <property type="evidence" value="ECO:0007669"/>
    <property type="project" value="InterPro"/>
</dbReference>
<reference evidence="4" key="2">
    <citation type="submission" date="2025-09" db="UniProtKB">
        <authorList>
            <consortium name="Ensembl"/>
        </authorList>
    </citation>
    <scope>IDENTIFICATION</scope>
</reference>
<feature type="domain" description="Integrase catalytic" evidence="3">
    <location>
        <begin position="62"/>
        <end position="219"/>
    </location>
</feature>
<dbReference type="InterPro" id="IPR050951">
    <property type="entry name" value="Retrovirus_Pol_polyprotein"/>
</dbReference>
<name>A0A3P8TL91_AMPPE</name>
<dbReference type="OMA" id="CDDPTEQ"/>
<feature type="region of interest" description="Disordered" evidence="2">
    <location>
        <begin position="419"/>
        <end position="450"/>
    </location>
</feature>
<dbReference type="Ensembl" id="ENSAPET00000026117.1">
    <property type="protein sequence ID" value="ENSAPEP00000025446.1"/>
    <property type="gene ID" value="ENSAPEG00000018115.1"/>
</dbReference>
<accession>A0A3P8TL91</accession>
<dbReference type="Pfam" id="PF00665">
    <property type="entry name" value="rve"/>
    <property type="match status" value="1"/>
</dbReference>
<dbReference type="InterPro" id="IPR036397">
    <property type="entry name" value="RNaseH_sf"/>
</dbReference>
<dbReference type="Gene3D" id="1.10.340.70">
    <property type="match status" value="1"/>
</dbReference>
<dbReference type="InterPro" id="IPR012337">
    <property type="entry name" value="RNaseH-like_sf"/>
</dbReference>
<sequence>MVLQHLHNNMGHLGVDRTIDLVRARFYWPKMYVSVERMISMCERCVRRKCKPERAAPLMNIQTNRPLELVCIDYLSIEPDQSNTKDVLVITDHFTKFAVAVPTPNQRARTVAKALWENFIVHYGIPDRLLSDQGPDFESKTISELCEITGMKKIRTTPYHPRSNPVERFNRTLLQMLGTLGDHEKLHWKEYVKPLVHAYNCTKNDVTGYSPYELMFGRRPRLPIDLAFGLPVDAQKKSHSQYVSDLKQRLEESFKIATSNAQKNAQRNKAHFDKQVVDSTLDVGDRVLVRNVKLRGKHKLANRWEDDVYVVLRKAGELPVYTVKPEGKQRPVRTLHRDLLLPCSFIPATDPMEKSPQKSQTKRKTRHSVVVEDDNGEDLESEYLPIPTWIPVSSSASAEPPEMLPALVVLSTEDANRPLSTECDDPTEQVNPTECDDPTEQVNPTECDDPTEQVNVTKCDNLPEREKQVRKIVESENLPDCPYLLEPCSQENGNPVDDPVEENQQNDEQILPSETVTLSECPDGFPQETVITEQPGSLGFQNSSHETQNLPRRSQRSHGKPERLQYSRLGNPLLYVVNAVFSSLNEAITSSMPQLSHLDAQGRA</sequence>
<organism evidence="4 5">
    <name type="scientific">Amphiprion percula</name>
    <name type="common">Orange clownfish</name>
    <name type="synonym">Lutjanus percula</name>
    <dbReference type="NCBI Taxonomy" id="161767"/>
    <lineage>
        <taxon>Eukaryota</taxon>
        <taxon>Metazoa</taxon>
        <taxon>Chordata</taxon>
        <taxon>Craniata</taxon>
        <taxon>Vertebrata</taxon>
        <taxon>Euteleostomi</taxon>
        <taxon>Actinopterygii</taxon>
        <taxon>Neopterygii</taxon>
        <taxon>Teleostei</taxon>
        <taxon>Neoteleostei</taxon>
        <taxon>Acanthomorphata</taxon>
        <taxon>Ovalentaria</taxon>
        <taxon>Pomacentridae</taxon>
        <taxon>Amphiprion</taxon>
    </lineage>
</organism>
<feature type="region of interest" description="Disordered" evidence="2">
    <location>
        <begin position="535"/>
        <end position="562"/>
    </location>
</feature>
<keyword evidence="5" id="KW-1185">Reference proteome</keyword>
<protein>
    <recommendedName>
        <fullName evidence="1">Gypsy retrotransposon integrase-like protein 1</fullName>
    </recommendedName>
</protein>
<evidence type="ECO:0000256" key="1">
    <source>
        <dbReference type="ARBA" id="ARBA00039658"/>
    </source>
</evidence>
<dbReference type="GO" id="GO:0015074">
    <property type="term" value="P:DNA integration"/>
    <property type="evidence" value="ECO:0007669"/>
    <property type="project" value="InterPro"/>
</dbReference>
<feature type="region of interest" description="Disordered" evidence="2">
    <location>
        <begin position="346"/>
        <end position="370"/>
    </location>
</feature>
<dbReference type="PROSITE" id="PS50994">
    <property type="entry name" value="INTEGRASE"/>
    <property type="match status" value="1"/>
</dbReference>
<dbReference type="STRING" id="161767.ENSAPEP00000025446"/>
<dbReference type="Proteomes" id="UP000265080">
    <property type="component" value="Unplaced"/>
</dbReference>
<dbReference type="FunFam" id="3.30.420.10:FF:000269">
    <property type="entry name" value="Uncharacterized protein"/>
    <property type="match status" value="1"/>
</dbReference>
<evidence type="ECO:0000313" key="4">
    <source>
        <dbReference type="Ensembl" id="ENSAPEP00000025446.1"/>
    </source>
</evidence>
<evidence type="ECO:0000259" key="3">
    <source>
        <dbReference type="PROSITE" id="PS50994"/>
    </source>
</evidence>
<dbReference type="GeneTree" id="ENSGT01000000214408"/>
<feature type="compositionally biased region" description="Polar residues" evidence="2">
    <location>
        <begin position="535"/>
        <end position="552"/>
    </location>
</feature>
<evidence type="ECO:0000256" key="2">
    <source>
        <dbReference type="SAM" id="MobiDB-lite"/>
    </source>
</evidence>
<dbReference type="PANTHER" id="PTHR37984">
    <property type="entry name" value="PROTEIN CBG26694"/>
    <property type="match status" value="1"/>
</dbReference>
<dbReference type="AlphaFoldDB" id="A0A3P8TL91"/>
<dbReference type="SUPFAM" id="SSF53098">
    <property type="entry name" value="Ribonuclease H-like"/>
    <property type="match status" value="1"/>
</dbReference>
<dbReference type="Pfam" id="PF17921">
    <property type="entry name" value="Integrase_H2C2"/>
    <property type="match status" value="1"/>
</dbReference>
<evidence type="ECO:0000313" key="5">
    <source>
        <dbReference type="Proteomes" id="UP000265080"/>
    </source>
</evidence>
<dbReference type="FunFam" id="1.10.340.70:FF:000001">
    <property type="entry name" value="Retrovirus-related Pol polyprotein from transposon gypsy-like Protein"/>
    <property type="match status" value="1"/>
</dbReference>
<dbReference type="PANTHER" id="PTHR37984:SF15">
    <property type="entry name" value="INTEGRASE CATALYTIC DOMAIN-CONTAINING PROTEIN"/>
    <property type="match status" value="1"/>
</dbReference>
<proteinExistence type="predicted"/>
<dbReference type="InterPro" id="IPR001584">
    <property type="entry name" value="Integrase_cat-core"/>
</dbReference>